<name>A0AA38PMD8_9AGAR</name>
<dbReference type="AlphaFoldDB" id="A0AA38PMD8"/>
<comment type="caution">
    <text evidence="2">The sequence shown here is derived from an EMBL/GenBank/DDBJ whole genome shotgun (WGS) entry which is preliminary data.</text>
</comment>
<evidence type="ECO:0000313" key="2">
    <source>
        <dbReference type="EMBL" id="KAJ3845366.1"/>
    </source>
</evidence>
<feature type="non-terminal residue" evidence="2">
    <location>
        <position position="1"/>
    </location>
</feature>
<proteinExistence type="predicted"/>
<organism evidence="2 3">
    <name type="scientific">Lentinula raphanica</name>
    <dbReference type="NCBI Taxonomy" id="153919"/>
    <lineage>
        <taxon>Eukaryota</taxon>
        <taxon>Fungi</taxon>
        <taxon>Dikarya</taxon>
        <taxon>Basidiomycota</taxon>
        <taxon>Agaricomycotina</taxon>
        <taxon>Agaricomycetes</taxon>
        <taxon>Agaricomycetidae</taxon>
        <taxon>Agaricales</taxon>
        <taxon>Marasmiineae</taxon>
        <taxon>Omphalotaceae</taxon>
        <taxon>Lentinula</taxon>
    </lineage>
</organism>
<evidence type="ECO:0000313" key="3">
    <source>
        <dbReference type="Proteomes" id="UP001163846"/>
    </source>
</evidence>
<dbReference type="Proteomes" id="UP001163846">
    <property type="component" value="Unassembled WGS sequence"/>
</dbReference>
<protein>
    <submittedName>
        <fullName evidence="2">Uncharacterized protein</fullName>
    </submittedName>
</protein>
<accession>A0AA38PMD8</accession>
<keyword evidence="3" id="KW-1185">Reference proteome</keyword>
<feature type="compositionally biased region" description="Polar residues" evidence="1">
    <location>
        <begin position="15"/>
        <end position="27"/>
    </location>
</feature>
<reference evidence="2" key="1">
    <citation type="submission" date="2022-08" db="EMBL/GenBank/DDBJ databases">
        <authorList>
            <consortium name="DOE Joint Genome Institute"/>
            <person name="Min B."/>
            <person name="Riley R."/>
            <person name="Sierra-Patev S."/>
            <person name="Naranjo-Ortiz M."/>
            <person name="Looney B."/>
            <person name="Konkel Z."/>
            <person name="Slot J.C."/>
            <person name="Sakamoto Y."/>
            <person name="Steenwyk J.L."/>
            <person name="Rokas A."/>
            <person name="Carro J."/>
            <person name="Camarero S."/>
            <person name="Ferreira P."/>
            <person name="Molpeceres G."/>
            <person name="Ruiz-Duenas F.J."/>
            <person name="Serrano A."/>
            <person name="Henrissat B."/>
            <person name="Drula E."/>
            <person name="Hughes K.W."/>
            <person name="Mata J.L."/>
            <person name="Ishikawa N.K."/>
            <person name="Vargas-Isla R."/>
            <person name="Ushijima S."/>
            <person name="Smith C.A."/>
            <person name="Ahrendt S."/>
            <person name="Andreopoulos W."/>
            <person name="He G."/>
            <person name="Labutti K."/>
            <person name="Lipzen A."/>
            <person name="Ng V."/>
            <person name="Sandor L."/>
            <person name="Barry K."/>
            <person name="Martinez A.T."/>
            <person name="Xiao Y."/>
            <person name="Gibbons J.G."/>
            <person name="Terashima K."/>
            <person name="Hibbett D.S."/>
            <person name="Grigoriev I.V."/>
        </authorList>
    </citation>
    <scope>NUCLEOTIDE SEQUENCE</scope>
    <source>
        <strain evidence="2">TFB9207</strain>
    </source>
</reference>
<evidence type="ECO:0000256" key="1">
    <source>
        <dbReference type="SAM" id="MobiDB-lite"/>
    </source>
</evidence>
<sequence length="192" mass="20262">TDRIGIHKAAGPHVQSPQSWSPPTISLNPPCKRSTKTVYQRNLYCIQNLTHIVMTRPIHNLPLGVLCVILASAIFPGEVLAAPTSFNNPGSLGTVIRARNGLKVDGHVSSCLSSAVAVAGAGAGDGAVHNCDEELNGNAVWRSLTRSLKRRAKFLDGSPFFDTHAAGVHAHGQGASGKIFSSLEFPEIPPNS</sequence>
<feature type="region of interest" description="Disordered" evidence="1">
    <location>
        <begin position="1"/>
        <end position="27"/>
    </location>
</feature>
<gene>
    <name evidence="2" type="ORF">F5878DRAFT_689839</name>
</gene>
<dbReference type="EMBL" id="MU805938">
    <property type="protein sequence ID" value="KAJ3845366.1"/>
    <property type="molecule type" value="Genomic_DNA"/>
</dbReference>